<dbReference type="InterPro" id="IPR036428">
    <property type="entry name" value="PCD_sf"/>
</dbReference>
<proteinExistence type="inferred from homology"/>
<evidence type="ECO:0000313" key="5">
    <source>
        <dbReference type="EMBL" id="ADO82334.1"/>
    </source>
</evidence>
<dbReference type="InterPro" id="IPR001533">
    <property type="entry name" value="Pterin_deHydtase"/>
</dbReference>
<dbReference type="GO" id="GO:0008124">
    <property type="term" value="F:4-alpha-hydroxytetrahydrobiopterin dehydratase activity"/>
    <property type="evidence" value="ECO:0007669"/>
    <property type="project" value="UniProtKB-UniRule"/>
</dbReference>
<dbReference type="Pfam" id="PF01329">
    <property type="entry name" value="Pterin_4a"/>
    <property type="match status" value="1"/>
</dbReference>
<sequence length="109" mass="12272">MELKKEKCLPCEVGGVPLGEKEVLEISKMINPEWGIEGSKIIKRTFKFKNFKKALEFVNRVGEIAESEGHHPDIELSWGKVTVKFTTHKIGGLSTNDFIMAAKIDEVEI</sequence>
<dbReference type="SUPFAM" id="SSF55248">
    <property type="entry name" value="PCD-like"/>
    <property type="match status" value="1"/>
</dbReference>
<evidence type="ECO:0000256" key="2">
    <source>
        <dbReference type="ARBA" id="ARBA00006472"/>
    </source>
</evidence>
<dbReference type="Gene3D" id="3.30.1360.20">
    <property type="entry name" value="Transcriptional coactivator/pterin dehydratase"/>
    <property type="match status" value="1"/>
</dbReference>
<dbReference type="EMBL" id="CP002281">
    <property type="protein sequence ID" value="ADO82334.1"/>
    <property type="molecule type" value="Genomic_DNA"/>
</dbReference>
<evidence type="ECO:0000256" key="3">
    <source>
        <dbReference type="ARBA" id="ARBA00023239"/>
    </source>
</evidence>
<dbReference type="AlphaFoldDB" id="E3H6C1"/>
<dbReference type="eggNOG" id="COG2154">
    <property type="taxonomic scope" value="Bacteria"/>
</dbReference>
<dbReference type="EC" id="4.2.1.96" evidence="4"/>
<dbReference type="KEGG" id="ipo:Ilyop_0546"/>
<dbReference type="GO" id="GO:0006729">
    <property type="term" value="P:tetrahydrobiopterin biosynthetic process"/>
    <property type="evidence" value="ECO:0007669"/>
    <property type="project" value="InterPro"/>
</dbReference>
<evidence type="ECO:0000256" key="1">
    <source>
        <dbReference type="ARBA" id="ARBA00001554"/>
    </source>
</evidence>
<gene>
    <name evidence="5" type="ordered locus">Ilyop_0546</name>
</gene>
<dbReference type="RefSeq" id="WP_013387004.1">
    <property type="nucleotide sequence ID" value="NC_014632.1"/>
</dbReference>
<keyword evidence="6" id="KW-1185">Reference proteome</keyword>
<dbReference type="HOGENOM" id="CLU_081974_2_2_0"/>
<dbReference type="Proteomes" id="UP000006875">
    <property type="component" value="Chromosome"/>
</dbReference>
<dbReference type="OrthoDB" id="9800108at2"/>
<reference evidence="5 6" key="1">
    <citation type="journal article" date="2010" name="Stand. Genomic Sci.">
        <title>Complete genome sequence of Ilyobacter polytropus type strain (CuHbu1).</title>
        <authorList>
            <person name="Sikorski J."/>
            <person name="Chertkov O."/>
            <person name="Lapidus A."/>
            <person name="Nolan M."/>
            <person name="Lucas S."/>
            <person name="Del Rio T.G."/>
            <person name="Tice H."/>
            <person name="Cheng J.F."/>
            <person name="Tapia R."/>
            <person name="Han C."/>
            <person name="Goodwin L."/>
            <person name="Pitluck S."/>
            <person name="Liolios K."/>
            <person name="Ivanova N."/>
            <person name="Mavromatis K."/>
            <person name="Mikhailova N."/>
            <person name="Pati A."/>
            <person name="Chen A."/>
            <person name="Palaniappan K."/>
            <person name="Land M."/>
            <person name="Hauser L."/>
            <person name="Chang Y.J."/>
            <person name="Jeffries C.D."/>
            <person name="Brambilla E."/>
            <person name="Yasawong M."/>
            <person name="Rohde M."/>
            <person name="Pukall R."/>
            <person name="Spring S."/>
            <person name="Goker M."/>
            <person name="Woyke T."/>
            <person name="Bristow J."/>
            <person name="Eisen J.A."/>
            <person name="Markowitz V."/>
            <person name="Hugenholtz P."/>
            <person name="Kyrpides N.C."/>
            <person name="Klenk H.P."/>
        </authorList>
    </citation>
    <scope>NUCLEOTIDE SEQUENCE [LARGE SCALE GENOMIC DNA]</scope>
    <source>
        <strain evidence="6">ATCC 51220 / DSM 2926 / LMG 16218 / CuHBu1</strain>
    </source>
</reference>
<dbReference type="HAMAP" id="MF_00434">
    <property type="entry name" value="Pterin_4_alpha"/>
    <property type="match status" value="1"/>
</dbReference>
<evidence type="ECO:0000313" key="6">
    <source>
        <dbReference type="Proteomes" id="UP000006875"/>
    </source>
</evidence>
<accession>E3H6C1</accession>
<organism evidence="5 6">
    <name type="scientific">Ilyobacter polytropus (strain ATCC 51220 / DSM 2926 / LMG 16218 / CuHBu1)</name>
    <dbReference type="NCBI Taxonomy" id="572544"/>
    <lineage>
        <taxon>Bacteria</taxon>
        <taxon>Fusobacteriati</taxon>
        <taxon>Fusobacteriota</taxon>
        <taxon>Fusobacteriia</taxon>
        <taxon>Fusobacteriales</taxon>
        <taxon>Fusobacteriaceae</taxon>
        <taxon>Ilyobacter</taxon>
    </lineage>
</organism>
<comment type="catalytic activity">
    <reaction evidence="1 4">
        <text>(4aS,6R)-4a-hydroxy-L-erythro-5,6,7,8-tetrahydrobiopterin = (6R)-L-erythro-6,7-dihydrobiopterin + H2O</text>
        <dbReference type="Rhea" id="RHEA:11920"/>
        <dbReference type="ChEBI" id="CHEBI:15377"/>
        <dbReference type="ChEBI" id="CHEBI:15642"/>
        <dbReference type="ChEBI" id="CHEBI:43120"/>
        <dbReference type="EC" id="4.2.1.96"/>
    </reaction>
</comment>
<dbReference type="NCBIfam" id="NF002017">
    <property type="entry name" value="PRK00823.1-2"/>
    <property type="match status" value="1"/>
</dbReference>
<protein>
    <recommendedName>
        <fullName evidence="4">Putative pterin-4-alpha-carbinolamine dehydratase</fullName>
        <shortName evidence="4">PHS</shortName>
        <ecNumber evidence="4">4.2.1.96</ecNumber>
    </recommendedName>
    <alternativeName>
        <fullName evidence="4">4-alpha-hydroxy-tetrahydropterin dehydratase</fullName>
    </alternativeName>
    <alternativeName>
        <fullName evidence="4">Pterin carbinolamine dehydratase</fullName>
        <shortName evidence="4">PCD</shortName>
    </alternativeName>
</protein>
<comment type="similarity">
    <text evidence="2 4">Belongs to the pterin-4-alpha-carbinolamine dehydratase family.</text>
</comment>
<dbReference type="PANTHER" id="PTHR12599">
    <property type="entry name" value="PTERIN-4-ALPHA-CARBINOLAMINE DEHYDRATASE"/>
    <property type="match status" value="1"/>
</dbReference>
<dbReference type="PANTHER" id="PTHR12599:SF0">
    <property type="entry name" value="PTERIN-4-ALPHA-CARBINOLAMINE DEHYDRATASE"/>
    <property type="match status" value="1"/>
</dbReference>
<keyword evidence="3 4" id="KW-0456">Lyase</keyword>
<dbReference type="CDD" id="cd00913">
    <property type="entry name" value="PCD_DCoH_subfamily_a"/>
    <property type="match status" value="1"/>
</dbReference>
<evidence type="ECO:0000256" key="4">
    <source>
        <dbReference type="HAMAP-Rule" id="MF_00434"/>
    </source>
</evidence>
<name>E3H6C1_ILYPC</name>